<dbReference type="RefSeq" id="WP_064719187.1">
    <property type="nucleotide sequence ID" value="NZ_LXEV01000017.1"/>
</dbReference>
<evidence type="ECO:0000256" key="1">
    <source>
        <dbReference type="ARBA" id="ARBA00004377"/>
    </source>
</evidence>
<reference evidence="14 15" key="1">
    <citation type="submission" date="2016-04" db="EMBL/GenBank/DDBJ databases">
        <title>ATOL: Assembling a taxonomically balanced genome-scale reconstruction of the evolutionary history of the Enterobacteriaceae.</title>
        <authorList>
            <person name="Plunkett G.III."/>
            <person name="Neeno-Eckwall E.C."/>
            <person name="Glasner J.D."/>
            <person name="Perna N.T."/>
        </authorList>
    </citation>
    <scope>NUCLEOTIDE SEQUENCE [LARGE SCALE GENOMIC DNA]</scope>
    <source>
        <strain evidence="14 15">ATCC 700826</strain>
    </source>
</reference>
<comment type="similarity">
    <text evidence="2 9">Belongs to the membrane fusion protein (MFP) (TC 8.A.1) family.</text>
</comment>
<dbReference type="Gene3D" id="2.40.30.170">
    <property type="match status" value="1"/>
</dbReference>
<dbReference type="Gene3D" id="2.40.50.100">
    <property type="match status" value="1"/>
</dbReference>
<keyword evidence="8 9" id="KW-0472">Membrane</keyword>
<keyword evidence="6 9" id="KW-0812">Transmembrane</keyword>
<feature type="transmembrane region" description="Helical" evidence="9">
    <location>
        <begin position="21"/>
        <end position="42"/>
    </location>
</feature>
<evidence type="ECO:0000256" key="8">
    <source>
        <dbReference type="ARBA" id="ARBA00023136"/>
    </source>
</evidence>
<gene>
    <name evidence="14" type="ORF">M997_1179</name>
</gene>
<dbReference type="Pfam" id="PF25994">
    <property type="entry name" value="HH_AprE"/>
    <property type="match status" value="1"/>
</dbReference>
<dbReference type="NCBIfam" id="TIGR01843">
    <property type="entry name" value="type_I_hlyD"/>
    <property type="match status" value="1"/>
</dbReference>
<keyword evidence="14" id="KW-0378">Hydrolase</keyword>
<feature type="coiled-coil region" evidence="10">
    <location>
        <begin position="186"/>
        <end position="287"/>
    </location>
</feature>
<keyword evidence="14" id="KW-0645">Protease</keyword>
<keyword evidence="3 9" id="KW-0813">Transport</keyword>
<dbReference type="GO" id="GO:0009306">
    <property type="term" value="P:protein secretion"/>
    <property type="evidence" value="ECO:0007669"/>
    <property type="project" value="InterPro"/>
</dbReference>
<evidence type="ECO:0000256" key="5">
    <source>
        <dbReference type="ARBA" id="ARBA00022519"/>
    </source>
</evidence>
<proteinExistence type="inferred from homology"/>
<protein>
    <recommendedName>
        <fullName evidence="9">Membrane fusion protein (MFP) family protein</fullName>
    </recommendedName>
</protein>
<dbReference type="Pfam" id="PF00364">
    <property type="entry name" value="Biotin_lipoyl"/>
    <property type="match status" value="1"/>
</dbReference>
<evidence type="ECO:0000256" key="9">
    <source>
        <dbReference type="RuleBase" id="RU365093"/>
    </source>
</evidence>
<evidence type="ECO:0000259" key="12">
    <source>
        <dbReference type="Pfam" id="PF25994"/>
    </source>
</evidence>
<dbReference type="InterPro" id="IPR058982">
    <property type="entry name" value="Beta-barrel_AprE"/>
</dbReference>
<dbReference type="GO" id="GO:0006508">
    <property type="term" value="P:proteolysis"/>
    <property type="evidence" value="ECO:0007669"/>
    <property type="project" value="UniProtKB-KW"/>
</dbReference>
<dbReference type="GO" id="GO:0008233">
    <property type="term" value="F:peptidase activity"/>
    <property type="evidence" value="ECO:0007669"/>
    <property type="project" value="UniProtKB-KW"/>
</dbReference>
<evidence type="ECO:0000256" key="6">
    <source>
        <dbReference type="ARBA" id="ARBA00022692"/>
    </source>
</evidence>
<accession>A0AAJ3LUB2</accession>
<evidence type="ECO:0000313" key="14">
    <source>
        <dbReference type="EMBL" id="OAT48243.1"/>
    </source>
</evidence>
<keyword evidence="7 9" id="KW-1133">Transmembrane helix</keyword>
<dbReference type="GO" id="GO:0005886">
    <property type="term" value="C:plasma membrane"/>
    <property type="evidence" value="ECO:0007669"/>
    <property type="project" value="UniProtKB-SubCell"/>
</dbReference>
<dbReference type="Proteomes" id="UP000078250">
    <property type="component" value="Unassembled WGS sequence"/>
</dbReference>
<dbReference type="PANTHER" id="PTHR30386:SF17">
    <property type="entry name" value="ALKALINE PROTEASE SECRETION PROTEIN APRE"/>
    <property type="match status" value="1"/>
</dbReference>
<feature type="domain" description="AprE-like beta-barrel" evidence="13">
    <location>
        <begin position="329"/>
        <end position="418"/>
    </location>
</feature>
<dbReference type="InterPro" id="IPR010129">
    <property type="entry name" value="T1SS_HlyD"/>
</dbReference>
<dbReference type="Pfam" id="PF26002">
    <property type="entry name" value="Beta-barrel_AprE"/>
    <property type="match status" value="1"/>
</dbReference>
<dbReference type="EMBL" id="LXEV01000017">
    <property type="protein sequence ID" value="OAT48243.1"/>
    <property type="molecule type" value="Genomic_DNA"/>
</dbReference>
<evidence type="ECO:0000256" key="4">
    <source>
        <dbReference type="ARBA" id="ARBA00022475"/>
    </source>
</evidence>
<dbReference type="PANTHER" id="PTHR30386">
    <property type="entry name" value="MEMBRANE FUSION SUBUNIT OF EMRAB-TOLC MULTIDRUG EFFLUX PUMP"/>
    <property type="match status" value="1"/>
</dbReference>
<dbReference type="InterPro" id="IPR058781">
    <property type="entry name" value="HH_AprE-like"/>
</dbReference>
<evidence type="ECO:0000256" key="7">
    <source>
        <dbReference type="ARBA" id="ARBA00022989"/>
    </source>
</evidence>
<dbReference type="PRINTS" id="PR01490">
    <property type="entry name" value="RTXTOXIND"/>
</dbReference>
<comment type="subcellular location">
    <subcellularLocation>
        <location evidence="1 9">Cell inner membrane</location>
        <topology evidence="1 9">Single-pass membrane protein</topology>
    </subcellularLocation>
</comment>
<keyword evidence="10" id="KW-0175">Coiled coil</keyword>
<keyword evidence="4 9" id="KW-1003">Cell membrane</keyword>
<name>A0AAJ3LUB2_PROHU</name>
<dbReference type="InterPro" id="IPR050739">
    <property type="entry name" value="MFP"/>
</dbReference>
<dbReference type="InterPro" id="IPR011053">
    <property type="entry name" value="Single_hybrid_motif"/>
</dbReference>
<evidence type="ECO:0000256" key="3">
    <source>
        <dbReference type="ARBA" id="ARBA00022448"/>
    </source>
</evidence>
<keyword evidence="15" id="KW-1185">Reference proteome</keyword>
<evidence type="ECO:0000256" key="2">
    <source>
        <dbReference type="ARBA" id="ARBA00009477"/>
    </source>
</evidence>
<organism evidence="14 15">
    <name type="scientific">Proteus hauseri ATCC 700826</name>
    <dbReference type="NCBI Taxonomy" id="1354271"/>
    <lineage>
        <taxon>Bacteria</taxon>
        <taxon>Pseudomonadati</taxon>
        <taxon>Pseudomonadota</taxon>
        <taxon>Gammaproteobacteria</taxon>
        <taxon>Enterobacterales</taxon>
        <taxon>Morganellaceae</taxon>
        <taxon>Proteus</taxon>
    </lineage>
</organism>
<dbReference type="InterPro" id="IPR006144">
    <property type="entry name" value="Secretion_HlyD_CS"/>
</dbReference>
<feature type="domain" description="Lipoyl-binding" evidence="11">
    <location>
        <begin position="63"/>
        <end position="92"/>
    </location>
</feature>
<dbReference type="InterPro" id="IPR000089">
    <property type="entry name" value="Biotin_lipoyl"/>
</dbReference>
<evidence type="ECO:0000259" key="11">
    <source>
        <dbReference type="Pfam" id="PF00364"/>
    </source>
</evidence>
<keyword evidence="5 9" id="KW-0997">Cell inner membrane</keyword>
<dbReference type="PROSITE" id="PS00543">
    <property type="entry name" value="HLYD_FAMILY"/>
    <property type="match status" value="1"/>
</dbReference>
<evidence type="ECO:0000256" key="10">
    <source>
        <dbReference type="SAM" id="Coils"/>
    </source>
</evidence>
<feature type="domain" description="AprE-like long alpha-helical hairpin" evidence="12">
    <location>
        <begin position="98"/>
        <end position="286"/>
    </location>
</feature>
<dbReference type="SUPFAM" id="SSF51230">
    <property type="entry name" value="Single hybrid motif"/>
    <property type="match status" value="1"/>
</dbReference>
<evidence type="ECO:0000313" key="15">
    <source>
        <dbReference type="Proteomes" id="UP000078250"/>
    </source>
</evidence>
<evidence type="ECO:0000259" key="13">
    <source>
        <dbReference type="Pfam" id="PF26002"/>
    </source>
</evidence>
<comment type="caution">
    <text evidence="14">The sequence shown here is derived from an EMBL/GenBank/DDBJ whole genome shotgun (WGS) entry which is preliminary data.</text>
</comment>
<dbReference type="AlphaFoldDB" id="A0AAJ3LUB2"/>
<sequence length="441" mass="49773">MTKDKNSDNLLENISDDPKRYLIIGWLVILFGLSIFIFWAAFAPLDKGVAATGNVSISGNKKSIQSPTEGVITEILVNNGDQINAGQTLVKLSPIQSEALVKSLSEQYDNLVITQQRLNAELNSATEFILDPHEVYYSPVENIKKITLLQNQLLNEKNAELNSEIKGYHAVIDGISNRLIHLRKSLLNKKAQINSLQSQIKDLQILANEGYIPRHRYQEVERELAENDHQLNEALGQISTLEKQKLEYEQRILQRSARFFQETRTELNQVQLKLSETEKQLIIEKDKLTKMQVMAPISGTVMDLSIFTQGGVVRTGQTLMEIVPNDHQLVIEARLAPHLIDKVTLGLPVDLMFSAFNQNTTPKIPGEVALISADRLIDERSSEPYYQVFINVTDTTLLTEKKNTLKAGMPVDVFINTGDRSLLNYLFKPVLDRIHTSLTEE</sequence>